<evidence type="ECO:0000256" key="1">
    <source>
        <dbReference type="ARBA" id="ARBA00023118"/>
    </source>
</evidence>
<dbReference type="NCBIfam" id="TIGR01877">
    <property type="entry name" value="cas_cas6"/>
    <property type="match status" value="1"/>
</dbReference>
<dbReference type="InterPro" id="IPR049435">
    <property type="entry name" value="Cas_Cas6_C"/>
</dbReference>
<dbReference type="InterPro" id="IPR045747">
    <property type="entry name" value="CRISPR-assoc_prot_Cas6_N_sf"/>
</dbReference>
<organism evidence="3 4">
    <name type="scientific">Ruminococcus intestinalis</name>
    <dbReference type="NCBI Taxonomy" id="2763066"/>
    <lineage>
        <taxon>Bacteria</taxon>
        <taxon>Bacillati</taxon>
        <taxon>Bacillota</taxon>
        <taxon>Clostridia</taxon>
        <taxon>Eubacteriales</taxon>
        <taxon>Oscillospiraceae</taxon>
        <taxon>Ruminococcus</taxon>
    </lineage>
</organism>
<dbReference type="CDD" id="cd21140">
    <property type="entry name" value="Cas6_I-like"/>
    <property type="match status" value="1"/>
</dbReference>
<comment type="caution">
    <text evidence="3">The sequence shown here is derived from an EMBL/GenBank/DDBJ whole genome shotgun (WGS) entry which is preliminary data.</text>
</comment>
<dbReference type="PANTHER" id="PTHR36984:SF3">
    <property type="entry name" value="CRISPR-ASSOCIATED ENDORIBONUCLEASE CAS6"/>
    <property type="match status" value="1"/>
</dbReference>
<dbReference type="PANTHER" id="PTHR36984">
    <property type="entry name" value="CRISPR-ASSOCIATED ENDORIBONUCLEASE CAS6 1"/>
    <property type="match status" value="1"/>
</dbReference>
<dbReference type="Pfam" id="PF01881">
    <property type="entry name" value="Cas_Cas6_C"/>
    <property type="match status" value="1"/>
</dbReference>
<dbReference type="RefSeq" id="WP_186934912.1">
    <property type="nucleotide sequence ID" value="NZ_JACOPS010000001.1"/>
</dbReference>
<keyword evidence="4" id="KW-1185">Reference proteome</keyword>
<reference evidence="3 4" key="1">
    <citation type="submission" date="2020-08" db="EMBL/GenBank/DDBJ databases">
        <title>Genome public.</title>
        <authorList>
            <person name="Liu C."/>
            <person name="Sun Q."/>
        </authorList>
    </citation>
    <scope>NUCLEOTIDE SEQUENCE [LARGE SCALE GENOMIC DNA]</scope>
    <source>
        <strain evidence="3 4">NSJ-71</strain>
    </source>
</reference>
<sequence length="246" mass="27970">MKILLRFYLQNNKLPIDYRRIMLSFFKRSLSDIAEGKYYEKYYFTPERRNFTFAVNLPMPKFSKTEIQLGKNQLSITFSTADYNTGCIFMSAFIKQKDKPIPAPLGNEMKLVSVNLVPEKNVTSSSAVVKMLSPLCIRLHKAENNSDRYISVANPDFTEIAKQVIKEQLVESGFDEKLISNFEIKPLNAKKTVVYHYKNYIECSFGSFSINADKSVINYLLKSGIGSRKSAGFGFAELLSEGGEPN</sequence>
<evidence type="ECO:0000259" key="2">
    <source>
        <dbReference type="Pfam" id="PF01881"/>
    </source>
</evidence>
<evidence type="ECO:0000313" key="3">
    <source>
        <dbReference type="EMBL" id="MBC5727661.1"/>
    </source>
</evidence>
<keyword evidence="1" id="KW-0051">Antiviral defense</keyword>
<dbReference type="InterPro" id="IPR010156">
    <property type="entry name" value="CRISPR-assoc_prot_Cas6"/>
</dbReference>
<dbReference type="Gene3D" id="3.30.70.1900">
    <property type="match status" value="1"/>
</dbReference>
<dbReference type="Gene3D" id="3.30.70.1890">
    <property type="match status" value="1"/>
</dbReference>
<name>A0ABR7HJQ1_9FIRM</name>
<proteinExistence type="predicted"/>
<feature type="domain" description="CRISPR associated protein Cas6 C-terminal" evidence="2">
    <location>
        <begin position="118"/>
        <end position="237"/>
    </location>
</feature>
<evidence type="ECO:0000313" key="4">
    <source>
        <dbReference type="Proteomes" id="UP000636755"/>
    </source>
</evidence>
<dbReference type="EMBL" id="JACOPS010000001">
    <property type="protein sequence ID" value="MBC5727661.1"/>
    <property type="molecule type" value="Genomic_DNA"/>
</dbReference>
<accession>A0ABR7HJQ1</accession>
<dbReference type="Proteomes" id="UP000636755">
    <property type="component" value="Unassembled WGS sequence"/>
</dbReference>
<protein>
    <submittedName>
        <fullName evidence="3">CRISPR-associated endoribonuclease Cas6</fullName>
    </submittedName>
</protein>
<gene>
    <name evidence="3" type="primary">cas6</name>
    <name evidence="3" type="ORF">H8R91_03760</name>
</gene>